<reference evidence="2" key="1">
    <citation type="submission" date="2016-11" db="EMBL/GenBank/DDBJ databases">
        <title>Comparative genomic and phenotypic analysis of Granulibacter bethesdensis clinical isolates from patients with chronic granulomatous disease.</title>
        <authorList>
            <person name="Zarember K.A."/>
            <person name="Porcella S.F."/>
            <person name="Chu J."/>
            <person name="Ding L."/>
            <person name="Dahlstrom E."/>
            <person name="Barbian K."/>
            <person name="Martens C."/>
            <person name="Sykora L."/>
            <person name="Kramer S."/>
            <person name="Pettinato A.M."/>
            <person name="Hong H."/>
            <person name="Wald G."/>
            <person name="Berg L.J."/>
            <person name="Rogge L.S."/>
            <person name="Greenberg D.E."/>
            <person name="Falcone E.L."/>
            <person name="Neves J.F."/>
            <person name="Simoes M.J."/>
            <person name="Casal M."/>
            <person name="Rodriguez-Lopez F.C."/>
            <person name="Zelazny A."/>
            <person name="Gallin J.I."/>
            <person name="Holland S.M."/>
        </authorList>
    </citation>
    <scope>NUCLEOTIDE SEQUENCE [LARGE SCALE GENOMIC DNA]</scope>
    <source>
        <strain evidence="2">NIH9.1</strain>
    </source>
</reference>
<proteinExistence type="predicted"/>
<name>A0AAC9KCM8_9PROT</name>
<accession>A0AAC9KCM8</accession>
<dbReference type="Gene3D" id="3.30.2400.30">
    <property type="match status" value="1"/>
</dbReference>
<dbReference type="AlphaFoldDB" id="A0AAC9KCM8"/>
<dbReference type="PIRSF" id="PIRSF029202">
    <property type="entry name" value="UCP029202"/>
    <property type="match status" value="1"/>
</dbReference>
<dbReference type="Pfam" id="PF09950">
    <property type="entry name" value="Major_capside"/>
    <property type="match status" value="1"/>
</dbReference>
<dbReference type="EMBL" id="CP018191">
    <property type="protein sequence ID" value="APH54868.1"/>
    <property type="molecule type" value="Genomic_DNA"/>
</dbReference>
<gene>
    <name evidence="1" type="ORF">GbCGDNIH9_1579</name>
</gene>
<evidence type="ECO:0000313" key="1">
    <source>
        <dbReference type="EMBL" id="APH54868.1"/>
    </source>
</evidence>
<dbReference type="RefSeq" id="WP_072572810.1">
    <property type="nucleotide sequence ID" value="NZ_CP018191.1"/>
</dbReference>
<dbReference type="Proteomes" id="UP000182373">
    <property type="component" value="Chromosome"/>
</dbReference>
<protein>
    <submittedName>
        <fullName evidence="1">Phage-related protein</fullName>
    </submittedName>
</protein>
<organism evidence="1 2">
    <name type="scientific">Granulibacter bethesdensis</name>
    <dbReference type="NCBI Taxonomy" id="364410"/>
    <lineage>
        <taxon>Bacteria</taxon>
        <taxon>Pseudomonadati</taxon>
        <taxon>Pseudomonadota</taxon>
        <taxon>Alphaproteobacteria</taxon>
        <taxon>Acetobacterales</taxon>
        <taxon>Acetobacteraceae</taxon>
        <taxon>Granulibacter</taxon>
    </lineage>
</organism>
<dbReference type="InterPro" id="IPR020049">
    <property type="entry name" value="Major_capsid-like"/>
</dbReference>
<evidence type="ECO:0000313" key="2">
    <source>
        <dbReference type="Proteomes" id="UP000182373"/>
    </source>
</evidence>
<sequence>MNSPLQHARFDAQTGLSFLVSQAAALEAEIYRIQYADILYPSLIPVDTTAPEWIQVVEYVSADTVGRAQWFNGQAQDVPRADIVCDRLRVTVSMAAIGYGYDLAELEHARQYGIDLGPEKAEAARRAYEEFVDDIVLRGDAARGFSGLLSHPAVTAGTVANGASGNPDWAHKTVDEIIDDVNAALTGIQTASLRVEMADTVLLPVDRWLKLSQTRIPATSETALSFLARTNIYTLTTGLPLTVRGIPGLESAGASGVGRMIVYRRAPDVMKLHIPMPLQFLAPWQSGPMRFEVPGIFRLGGVDIRKPGAIRYLDGV</sequence>